<dbReference type="AlphaFoldDB" id="A0A660CIJ0"/>
<dbReference type="RefSeq" id="WP_030533597.1">
    <property type="nucleotide sequence ID" value="NZ_JOIJ01000016.1"/>
</dbReference>
<accession>A0A660CIJ0</accession>
<proteinExistence type="predicted"/>
<dbReference type="EMBL" id="VLJV01000001">
    <property type="protein sequence ID" value="TWH21443.1"/>
    <property type="molecule type" value="Genomic_DNA"/>
</dbReference>
<gene>
    <name evidence="2" type="ORF">JD82_03307</name>
</gene>
<feature type="transmembrane region" description="Helical" evidence="1">
    <location>
        <begin position="25"/>
        <end position="47"/>
    </location>
</feature>
<keyword evidence="3" id="KW-1185">Reference proteome</keyword>
<keyword evidence="1" id="KW-0812">Transmembrane</keyword>
<keyword evidence="1" id="KW-0472">Membrane</keyword>
<protein>
    <submittedName>
        <fullName evidence="2">Uncharacterized protein</fullName>
    </submittedName>
</protein>
<evidence type="ECO:0000313" key="3">
    <source>
        <dbReference type="Proteomes" id="UP000317303"/>
    </source>
</evidence>
<keyword evidence="1" id="KW-1133">Transmembrane helix</keyword>
<name>A0A660CIJ0_9PSEU</name>
<evidence type="ECO:0000313" key="2">
    <source>
        <dbReference type="EMBL" id="TWH21443.1"/>
    </source>
</evidence>
<sequence>MTYPQQPPPPNRPPRRSARGRAGPIALIVGGALLFVASVFVFTAWVVPGFLVADEDPAEARGAGARALATRIMTAFADQDENELRALACADAERPVAAAIQQASGVTAARVTGPVSEQEGLAKVGARISAGGDDIDLALVLDMAGGTWCWRSVEVPGVELRPPR</sequence>
<dbReference type="Proteomes" id="UP000317303">
    <property type="component" value="Unassembled WGS sequence"/>
</dbReference>
<reference evidence="2 3" key="1">
    <citation type="submission" date="2019-07" db="EMBL/GenBank/DDBJ databases">
        <title>R&amp;d 2014.</title>
        <authorList>
            <person name="Klenk H.-P."/>
        </authorList>
    </citation>
    <scope>NUCLEOTIDE SEQUENCE [LARGE SCALE GENOMIC DNA]</scope>
    <source>
        <strain evidence="2 3">DSM 43194</strain>
    </source>
</reference>
<organism evidence="2 3">
    <name type="scientific">Prauserella rugosa</name>
    <dbReference type="NCBI Taxonomy" id="43354"/>
    <lineage>
        <taxon>Bacteria</taxon>
        <taxon>Bacillati</taxon>
        <taxon>Actinomycetota</taxon>
        <taxon>Actinomycetes</taxon>
        <taxon>Pseudonocardiales</taxon>
        <taxon>Pseudonocardiaceae</taxon>
        <taxon>Prauserella</taxon>
    </lineage>
</organism>
<comment type="caution">
    <text evidence="2">The sequence shown here is derived from an EMBL/GenBank/DDBJ whole genome shotgun (WGS) entry which is preliminary data.</text>
</comment>
<evidence type="ECO:0000256" key="1">
    <source>
        <dbReference type="SAM" id="Phobius"/>
    </source>
</evidence>